<dbReference type="Proteomes" id="UP001381003">
    <property type="component" value="Chromosome"/>
</dbReference>
<reference evidence="3 4" key="1">
    <citation type="submission" date="2022-09" db="EMBL/GenBank/DDBJ databases">
        <title>Complete genome sequence of Janibacter terrae strain COS04-44, PCL-degrading bacteria isolated from oil spilled coast.</title>
        <authorList>
            <person name="Park H."/>
            <person name="Kim J.Y."/>
            <person name="An S.H."/>
            <person name="Lee C.M."/>
            <person name="Weon H.-Y."/>
        </authorList>
    </citation>
    <scope>NUCLEOTIDE SEQUENCE [LARGE SCALE GENOMIC DNA]</scope>
    <source>
        <strain evidence="3 4">COS04-44</strain>
    </source>
</reference>
<organism evidence="3 4">
    <name type="scientific">Janibacter terrae</name>
    <dbReference type="NCBI Taxonomy" id="103817"/>
    <lineage>
        <taxon>Bacteria</taxon>
        <taxon>Bacillati</taxon>
        <taxon>Actinomycetota</taxon>
        <taxon>Actinomycetes</taxon>
        <taxon>Micrococcales</taxon>
        <taxon>Intrasporangiaceae</taxon>
        <taxon>Janibacter</taxon>
    </lineage>
</organism>
<sequence length="76" mass="8022">MPVVQVTLTHGRSPETIRSMISAITQAMVDSGVAPKEAVRVMVSEIPTAHFAAGDVTIAERHAAQQPATPTEETPT</sequence>
<proteinExistence type="predicted"/>
<dbReference type="Gene3D" id="3.30.429.10">
    <property type="entry name" value="Macrophage Migration Inhibitory Factor"/>
    <property type="match status" value="1"/>
</dbReference>
<gene>
    <name evidence="3" type="ORF">N5P18_06630</name>
</gene>
<evidence type="ECO:0000256" key="1">
    <source>
        <dbReference type="ARBA" id="ARBA00023235"/>
    </source>
</evidence>
<keyword evidence="1" id="KW-0413">Isomerase</keyword>
<feature type="domain" description="4-oxalocrotonate tautomerase-like" evidence="2">
    <location>
        <begin position="2"/>
        <end position="60"/>
    </location>
</feature>
<dbReference type="EMBL" id="CP104874">
    <property type="protein sequence ID" value="WWF06538.1"/>
    <property type="molecule type" value="Genomic_DNA"/>
</dbReference>
<dbReference type="SUPFAM" id="SSF55331">
    <property type="entry name" value="Tautomerase/MIF"/>
    <property type="match status" value="1"/>
</dbReference>
<accession>A0ABZ2FGS4</accession>
<dbReference type="InterPro" id="IPR014347">
    <property type="entry name" value="Tautomerase/MIF_sf"/>
</dbReference>
<keyword evidence="4" id="KW-1185">Reference proteome</keyword>
<evidence type="ECO:0000313" key="3">
    <source>
        <dbReference type="EMBL" id="WWF06538.1"/>
    </source>
</evidence>
<name>A0ABZ2FGS4_9MICO</name>
<dbReference type="Pfam" id="PF01361">
    <property type="entry name" value="Tautomerase"/>
    <property type="match status" value="1"/>
</dbReference>
<dbReference type="InterPro" id="IPR004370">
    <property type="entry name" value="4-OT-like_dom"/>
</dbReference>
<evidence type="ECO:0000259" key="2">
    <source>
        <dbReference type="Pfam" id="PF01361"/>
    </source>
</evidence>
<dbReference type="RefSeq" id="WP_068327578.1">
    <property type="nucleotide sequence ID" value="NZ_CP104874.1"/>
</dbReference>
<protein>
    <submittedName>
        <fullName evidence="3">Tautomerase family protein</fullName>
    </submittedName>
</protein>
<evidence type="ECO:0000313" key="4">
    <source>
        <dbReference type="Proteomes" id="UP001381003"/>
    </source>
</evidence>